<organism evidence="10 11">
    <name type="scientific">Gryllus longicercus</name>
    <dbReference type="NCBI Taxonomy" id="2509291"/>
    <lineage>
        <taxon>Eukaryota</taxon>
        <taxon>Metazoa</taxon>
        <taxon>Ecdysozoa</taxon>
        <taxon>Arthropoda</taxon>
        <taxon>Hexapoda</taxon>
        <taxon>Insecta</taxon>
        <taxon>Pterygota</taxon>
        <taxon>Neoptera</taxon>
        <taxon>Polyneoptera</taxon>
        <taxon>Orthoptera</taxon>
        <taxon>Ensifera</taxon>
        <taxon>Gryllidea</taxon>
        <taxon>Grylloidea</taxon>
        <taxon>Gryllidae</taxon>
        <taxon>Gryllinae</taxon>
        <taxon>Gryllus</taxon>
    </lineage>
</organism>
<dbReference type="InterPro" id="IPR015424">
    <property type="entry name" value="PyrdxlP-dep_Trfase"/>
</dbReference>
<name>A0AAN9Z438_9ORTH</name>
<dbReference type="PIRSF" id="PIRSF001434">
    <property type="entry name" value="CGS"/>
    <property type="match status" value="1"/>
</dbReference>
<keyword evidence="6" id="KW-0198">Cysteine biosynthesis</keyword>
<keyword evidence="6" id="KW-0028">Amino-acid biosynthesis</keyword>
<comment type="cofactor">
    <cofactor evidence="1 9">
        <name>pyridoxal 5'-phosphate</name>
        <dbReference type="ChEBI" id="CHEBI:597326"/>
    </cofactor>
</comment>
<dbReference type="PROSITE" id="PS00868">
    <property type="entry name" value="CYS_MET_METAB_PP"/>
    <property type="match status" value="1"/>
</dbReference>
<dbReference type="InterPro" id="IPR015421">
    <property type="entry name" value="PyrdxlP-dep_Trfase_major"/>
</dbReference>
<comment type="caution">
    <text evidence="10">The sequence shown here is derived from an EMBL/GenBank/DDBJ whole genome shotgun (WGS) entry which is preliminary data.</text>
</comment>
<proteinExistence type="inferred from homology"/>
<gene>
    <name evidence="10" type="ORF">R5R35_003310</name>
</gene>
<keyword evidence="5 8" id="KW-0663">Pyridoxal phosphate</keyword>
<sequence length="396" mass="44768">MSEEGYRQRENGIFTRAIHGGFEPQDEFTWPIMPSIVVSAVFEQETPGRDREFRYSRIRNPTRTVLEKSLAEIENAKYALCFSSGLGAATTIISVLSSGDHIIAGEELYGGTYRLFKEIFPRMGMQTTFVDTRDPKNIENAMTEKTKLVWIETPTNPILRITDIKSVSEVVHKQEGVLLVVDNTFQTPYFQRPLELGADISMYSLTKYMNGHNDCIMGSISTNQESIYEKLHFLQHALGIIPSPHDCHQLYRSLKTLPLRMEQHMKNGLALAKYLEKQPQVEKVIYAGLTSHPQHDLVKKQCYGTSGMLSFYIKGDFNETKKFIKALKIIKYTGSLGGAGTTVVVPSYMSHVMLSNEEKIKLGITDNLIRVSVGLESIDDIIADFDQAFKYLLNSK</sequence>
<dbReference type="SUPFAM" id="SSF53383">
    <property type="entry name" value="PLP-dependent transferases"/>
    <property type="match status" value="1"/>
</dbReference>
<evidence type="ECO:0000256" key="4">
    <source>
        <dbReference type="ARBA" id="ARBA00012085"/>
    </source>
</evidence>
<evidence type="ECO:0000256" key="7">
    <source>
        <dbReference type="ARBA" id="ARBA00029853"/>
    </source>
</evidence>
<evidence type="ECO:0000256" key="6">
    <source>
        <dbReference type="ARBA" id="ARBA00023192"/>
    </source>
</evidence>
<evidence type="ECO:0000256" key="9">
    <source>
        <dbReference type="RuleBase" id="RU362118"/>
    </source>
</evidence>
<dbReference type="InterPro" id="IPR054542">
    <property type="entry name" value="Cys_met_metab_PP"/>
</dbReference>
<dbReference type="GO" id="GO:0019343">
    <property type="term" value="P:cysteine biosynthetic process via cystathionine"/>
    <property type="evidence" value="ECO:0007669"/>
    <property type="project" value="TreeGrafter"/>
</dbReference>
<comment type="similarity">
    <text evidence="3 9">Belongs to the trans-sulfuration enzymes family.</text>
</comment>
<evidence type="ECO:0000256" key="3">
    <source>
        <dbReference type="ARBA" id="ARBA00009077"/>
    </source>
</evidence>
<dbReference type="GO" id="GO:0004123">
    <property type="term" value="F:cystathionine gamma-lyase activity"/>
    <property type="evidence" value="ECO:0007669"/>
    <property type="project" value="TreeGrafter"/>
</dbReference>
<dbReference type="Gene3D" id="3.90.1150.10">
    <property type="entry name" value="Aspartate Aminotransferase, domain 1"/>
    <property type="match status" value="1"/>
</dbReference>
<dbReference type="Pfam" id="PF01053">
    <property type="entry name" value="Cys_Met_Meta_PP"/>
    <property type="match status" value="1"/>
</dbReference>
<dbReference type="AlphaFoldDB" id="A0AAN9Z438"/>
<dbReference type="GO" id="GO:0030170">
    <property type="term" value="F:pyridoxal phosphate binding"/>
    <property type="evidence" value="ECO:0007669"/>
    <property type="project" value="InterPro"/>
</dbReference>
<evidence type="ECO:0000256" key="5">
    <source>
        <dbReference type="ARBA" id="ARBA00022898"/>
    </source>
</evidence>
<reference evidence="10 11" key="1">
    <citation type="submission" date="2024-03" db="EMBL/GenBank/DDBJ databases">
        <title>The genome assembly and annotation of the cricket Gryllus longicercus Weissman &amp; Gray.</title>
        <authorList>
            <person name="Szrajer S."/>
            <person name="Gray D."/>
            <person name="Ylla G."/>
        </authorList>
    </citation>
    <scope>NUCLEOTIDE SEQUENCE [LARGE SCALE GENOMIC DNA]</scope>
    <source>
        <strain evidence="10">DAG 2021-001</strain>
        <tissue evidence="10">Whole body minus gut</tissue>
    </source>
</reference>
<dbReference type="FunFam" id="3.40.640.10:FF:000009">
    <property type="entry name" value="Cystathionine gamma-synthase homolog"/>
    <property type="match status" value="1"/>
</dbReference>
<dbReference type="EMBL" id="JAZDUA010000218">
    <property type="protein sequence ID" value="KAK7863821.1"/>
    <property type="molecule type" value="Genomic_DNA"/>
</dbReference>
<dbReference type="GO" id="GO:0019346">
    <property type="term" value="P:transsulfuration"/>
    <property type="evidence" value="ECO:0007669"/>
    <property type="project" value="InterPro"/>
</dbReference>
<feature type="modified residue" description="N6-(pyridoxal phosphate)lysine" evidence="8">
    <location>
        <position position="207"/>
    </location>
</feature>
<protein>
    <recommendedName>
        <fullName evidence="4">cystathionine gamma-lyase</fullName>
        <ecNumber evidence="4">4.4.1.1</ecNumber>
    </recommendedName>
    <alternativeName>
        <fullName evidence="7">Gamma-cystathionase</fullName>
    </alternativeName>
</protein>
<dbReference type="EC" id="4.4.1.1" evidence="4"/>
<evidence type="ECO:0000256" key="8">
    <source>
        <dbReference type="PIRSR" id="PIRSR001434-2"/>
    </source>
</evidence>
<evidence type="ECO:0000256" key="1">
    <source>
        <dbReference type="ARBA" id="ARBA00001933"/>
    </source>
</evidence>
<dbReference type="PANTHER" id="PTHR11808">
    <property type="entry name" value="TRANS-SULFURATION ENZYME FAMILY MEMBER"/>
    <property type="match status" value="1"/>
</dbReference>
<dbReference type="GO" id="GO:0005737">
    <property type="term" value="C:cytoplasm"/>
    <property type="evidence" value="ECO:0007669"/>
    <property type="project" value="TreeGrafter"/>
</dbReference>
<dbReference type="Proteomes" id="UP001378592">
    <property type="component" value="Unassembled WGS sequence"/>
</dbReference>
<dbReference type="CDD" id="cd00614">
    <property type="entry name" value="CGS_like"/>
    <property type="match status" value="1"/>
</dbReference>
<accession>A0AAN9Z438</accession>
<evidence type="ECO:0000313" key="11">
    <source>
        <dbReference type="Proteomes" id="UP001378592"/>
    </source>
</evidence>
<dbReference type="InterPro" id="IPR000277">
    <property type="entry name" value="Cys/Met-Metab_PyrdxlP-dep_enz"/>
</dbReference>
<dbReference type="Gene3D" id="3.40.640.10">
    <property type="entry name" value="Type I PLP-dependent aspartate aminotransferase-like (Major domain)"/>
    <property type="match status" value="1"/>
</dbReference>
<dbReference type="InterPro" id="IPR015422">
    <property type="entry name" value="PyrdxlP-dep_Trfase_small"/>
</dbReference>
<dbReference type="PANTHER" id="PTHR11808:SF15">
    <property type="entry name" value="CYSTATHIONINE GAMMA-LYASE"/>
    <property type="match status" value="1"/>
</dbReference>
<dbReference type="GO" id="GO:0009086">
    <property type="term" value="P:methionine biosynthetic process"/>
    <property type="evidence" value="ECO:0007669"/>
    <property type="project" value="UniProtKB-ARBA"/>
</dbReference>
<dbReference type="FunFam" id="3.90.1150.10:FF:000033">
    <property type="entry name" value="Cystathionine gamma-synthase"/>
    <property type="match status" value="1"/>
</dbReference>
<evidence type="ECO:0000313" key="10">
    <source>
        <dbReference type="EMBL" id="KAK7863821.1"/>
    </source>
</evidence>
<keyword evidence="11" id="KW-1185">Reference proteome</keyword>
<comment type="pathway">
    <text evidence="2">Amino-acid biosynthesis; L-cysteine biosynthesis; L-cysteine from L-homocysteine and L-serine: step 2/2.</text>
</comment>
<evidence type="ECO:0000256" key="2">
    <source>
        <dbReference type="ARBA" id="ARBA00005038"/>
    </source>
</evidence>